<accession>A0A3G5AK54</accession>
<name>A0A3G5AK54_9VIRU</name>
<organism evidence="1">
    <name type="scientific">Solumvirus sp</name>
    <dbReference type="NCBI Taxonomy" id="2487773"/>
    <lineage>
        <taxon>Viruses</taxon>
        <taxon>Pithoviruses</taxon>
    </lineage>
</organism>
<reference evidence="1" key="1">
    <citation type="submission" date="2018-10" db="EMBL/GenBank/DDBJ databases">
        <title>Hidden diversity of soil giant viruses.</title>
        <authorList>
            <person name="Schulz F."/>
            <person name="Alteio L."/>
            <person name="Goudeau D."/>
            <person name="Ryan E.M."/>
            <person name="Malmstrom R.R."/>
            <person name="Blanchard J."/>
            <person name="Woyke T."/>
        </authorList>
    </citation>
    <scope>NUCLEOTIDE SEQUENCE</scope>
    <source>
        <strain evidence="1">SMV1</strain>
    </source>
</reference>
<evidence type="ECO:0000313" key="1">
    <source>
        <dbReference type="EMBL" id="AYV86139.1"/>
    </source>
</evidence>
<protein>
    <submittedName>
        <fullName evidence="1">Uncharacterized protein</fullName>
    </submittedName>
</protein>
<proteinExistence type="predicted"/>
<sequence length="165" mass="17180">MGKKCKRCHHKTCKCATRCGICSWGYCRCKVRCSTCSWGRCVCSTRCGTCAFGSCICKVRCKVCSWGRCICVAAVGAGRCGAGCRCQRCIGLLGAGFGFGGFGNCGPFGFNRYSNFASMYAGGGFNPWTAGCATACIPAVPVCGTGYSGYSGCGLVSPVYTPGYC</sequence>
<dbReference type="EMBL" id="MK072498">
    <property type="protein sequence ID" value="AYV86139.1"/>
    <property type="molecule type" value="Genomic_DNA"/>
</dbReference>
<gene>
    <name evidence="1" type="ORF">Solumvirus1_14</name>
</gene>